<keyword evidence="3" id="KW-1185">Reference proteome</keyword>
<dbReference type="InterPro" id="IPR036063">
    <property type="entry name" value="Smr_dom_sf"/>
</dbReference>
<accession>A0AAJ1BGJ7</accession>
<dbReference type="PROSITE" id="PS50828">
    <property type="entry name" value="SMR"/>
    <property type="match status" value="1"/>
</dbReference>
<proteinExistence type="predicted"/>
<dbReference type="AlphaFoldDB" id="A0AAJ1BGJ7"/>
<dbReference type="EMBL" id="JAKUDL010000002">
    <property type="protein sequence ID" value="MCH4294385.1"/>
    <property type="molecule type" value="Genomic_DNA"/>
</dbReference>
<evidence type="ECO:0000259" key="1">
    <source>
        <dbReference type="PROSITE" id="PS50828"/>
    </source>
</evidence>
<organism evidence="2 3">
    <name type="scientific">Shewanella zhuhaiensis</name>
    <dbReference type="NCBI Taxonomy" id="2919576"/>
    <lineage>
        <taxon>Bacteria</taxon>
        <taxon>Pseudomonadati</taxon>
        <taxon>Pseudomonadota</taxon>
        <taxon>Gammaproteobacteria</taxon>
        <taxon>Alteromonadales</taxon>
        <taxon>Shewanellaceae</taxon>
        <taxon>Shewanella</taxon>
    </lineage>
</organism>
<dbReference type="GO" id="GO:0004520">
    <property type="term" value="F:DNA endonuclease activity"/>
    <property type="evidence" value="ECO:0007669"/>
    <property type="project" value="TreeGrafter"/>
</dbReference>
<keyword evidence="2" id="KW-0255">Endonuclease</keyword>
<dbReference type="Pfam" id="PF01713">
    <property type="entry name" value="Smr"/>
    <property type="match status" value="1"/>
</dbReference>
<keyword evidence="2" id="KW-0540">Nuclease</keyword>
<dbReference type="PANTHER" id="PTHR35562">
    <property type="entry name" value="DNA ENDONUCLEASE SMRA-RELATED"/>
    <property type="match status" value="1"/>
</dbReference>
<feature type="domain" description="Smr" evidence="1">
    <location>
        <begin position="96"/>
        <end position="176"/>
    </location>
</feature>
<keyword evidence="2" id="KW-0378">Hydrolase</keyword>
<reference evidence="2 3" key="1">
    <citation type="submission" date="2022-02" db="EMBL/GenBank/DDBJ databases">
        <title>The genome sequence of Shewanella sp. 3B26.</title>
        <authorList>
            <person name="Du J."/>
        </authorList>
    </citation>
    <scope>NUCLEOTIDE SEQUENCE [LARGE SCALE GENOMIC DNA]</scope>
    <source>
        <strain evidence="2 3">3B26</strain>
    </source>
</reference>
<evidence type="ECO:0000313" key="3">
    <source>
        <dbReference type="Proteomes" id="UP001297581"/>
    </source>
</evidence>
<comment type="caution">
    <text evidence="2">The sequence shown here is derived from an EMBL/GenBank/DDBJ whole genome shotgun (WGS) entry which is preliminary data.</text>
</comment>
<dbReference type="Gene3D" id="3.30.1370.110">
    <property type="match status" value="1"/>
</dbReference>
<dbReference type="RefSeq" id="WP_240590746.1">
    <property type="nucleotide sequence ID" value="NZ_JAKUDL010000002.1"/>
</dbReference>
<evidence type="ECO:0000313" key="2">
    <source>
        <dbReference type="EMBL" id="MCH4294385.1"/>
    </source>
</evidence>
<dbReference type="PANTHER" id="PTHR35562:SF2">
    <property type="entry name" value="DNA ENDONUCLEASE SMRA-RELATED"/>
    <property type="match status" value="1"/>
</dbReference>
<sequence>MQCEDLNLFFAEMADVRPLKTDDKLHFGVSATDDETARLRRANADTDERLESLSINPAELEPCRADDLLEFAREGVQDAVLKQLRLGRYEAKTREDFRGLKLGDARARLLELIDAAMYRGERNLLLISGKGGGSGALVALIKSALNTWLKQLPEVQAFHSATREDGGSGAFYVMLRKSEAKKIHDRETHRKGARR</sequence>
<gene>
    <name evidence="2" type="ORF">MJ923_08720</name>
</gene>
<dbReference type="InterPro" id="IPR002625">
    <property type="entry name" value="Smr_dom"/>
</dbReference>
<dbReference type="SUPFAM" id="SSF160443">
    <property type="entry name" value="SMR domain-like"/>
    <property type="match status" value="1"/>
</dbReference>
<dbReference type="Proteomes" id="UP001297581">
    <property type="component" value="Unassembled WGS sequence"/>
</dbReference>
<dbReference type="SMART" id="SM00463">
    <property type="entry name" value="SMR"/>
    <property type="match status" value="1"/>
</dbReference>
<name>A0AAJ1BGJ7_9GAMM</name>
<protein>
    <submittedName>
        <fullName evidence="2">Smr/MutS family endonuclease</fullName>
    </submittedName>
</protein>